<name>A0ABW0HR55_9BACL</name>
<evidence type="ECO:0000313" key="3">
    <source>
        <dbReference type="Proteomes" id="UP001596113"/>
    </source>
</evidence>
<dbReference type="EMBL" id="JBHSMI010000023">
    <property type="protein sequence ID" value="MFC5403573.1"/>
    <property type="molecule type" value="Genomic_DNA"/>
</dbReference>
<keyword evidence="1" id="KW-0472">Membrane</keyword>
<keyword evidence="1" id="KW-0812">Transmembrane</keyword>
<comment type="caution">
    <text evidence="2">The sequence shown here is derived from an EMBL/GenBank/DDBJ whole genome shotgun (WGS) entry which is preliminary data.</text>
</comment>
<gene>
    <name evidence="2" type="ORF">ACFPOF_12595</name>
</gene>
<accession>A0ABW0HR55</accession>
<proteinExistence type="predicted"/>
<keyword evidence="3" id="KW-1185">Reference proteome</keyword>
<feature type="transmembrane region" description="Helical" evidence="1">
    <location>
        <begin position="103"/>
        <end position="124"/>
    </location>
</feature>
<sequence length="136" mass="14343">MMIDLPALLRRSTRTAFFFLSIGFIGLAAWPAYRPIFGGFMVGVVGGLLGAYHLAWKATRIGEMAASGRKPRGGFGYITRAAIGVFAALLSVEGFGFSLGATAAGIFALPLVTLLLGLFASVGIRKKQSADERGEK</sequence>
<evidence type="ECO:0000313" key="2">
    <source>
        <dbReference type="EMBL" id="MFC5403573.1"/>
    </source>
</evidence>
<reference evidence="3" key="1">
    <citation type="journal article" date="2019" name="Int. J. Syst. Evol. Microbiol.">
        <title>The Global Catalogue of Microorganisms (GCM) 10K type strain sequencing project: providing services to taxonomists for standard genome sequencing and annotation.</title>
        <authorList>
            <consortium name="The Broad Institute Genomics Platform"/>
            <consortium name="The Broad Institute Genome Sequencing Center for Infectious Disease"/>
            <person name="Wu L."/>
            <person name="Ma J."/>
        </authorList>
    </citation>
    <scope>NUCLEOTIDE SEQUENCE [LARGE SCALE GENOMIC DNA]</scope>
    <source>
        <strain evidence="3">CGMCC 1.18575</strain>
    </source>
</reference>
<keyword evidence="1" id="KW-1133">Transmembrane helix</keyword>
<feature type="transmembrane region" description="Helical" evidence="1">
    <location>
        <begin position="77"/>
        <end position="97"/>
    </location>
</feature>
<dbReference type="Proteomes" id="UP001596113">
    <property type="component" value="Unassembled WGS sequence"/>
</dbReference>
<evidence type="ECO:0000256" key="1">
    <source>
        <dbReference type="SAM" id="Phobius"/>
    </source>
</evidence>
<protein>
    <submittedName>
        <fullName evidence="2">ATP synthase subunit I</fullName>
    </submittedName>
</protein>
<dbReference type="RefSeq" id="WP_378133039.1">
    <property type="nucleotide sequence ID" value="NZ_JBHSMI010000023.1"/>
</dbReference>
<feature type="transmembrane region" description="Helical" evidence="1">
    <location>
        <begin position="12"/>
        <end position="30"/>
    </location>
</feature>
<organism evidence="2 3">
    <name type="scientific">Cohnella soli</name>
    <dbReference type="NCBI Taxonomy" id="425005"/>
    <lineage>
        <taxon>Bacteria</taxon>
        <taxon>Bacillati</taxon>
        <taxon>Bacillota</taxon>
        <taxon>Bacilli</taxon>
        <taxon>Bacillales</taxon>
        <taxon>Paenibacillaceae</taxon>
        <taxon>Cohnella</taxon>
    </lineage>
</organism>
<feature type="transmembrane region" description="Helical" evidence="1">
    <location>
        <begin position="36"/>
        <end position="56"/>
    </location>
</feature>